<dbReference type="AlphaFoldDB" id="A0A4Z1KUC1"/>
<keyword evidence="2" id="KW-1185">Reference proteome</keyword>
<gene>
    <name evidence="1" type="ORF">BPOR_0181g00030</name>
</gene>
<sequence>MLLSLDGTPLYSVGPVKQKMAIFWLTAFGSIKAIEECFAGVRVRYNTFASKLLFYAEPLSVEDKENHKVLKQCAECQKFLESYNRAAEDCSAKNVYRLFANQYLDASVWSLAEGHTRMPQLYYTRRFASPAVVLPKPLAVTLDPKPGSEVDTLAVATSTSESGQSIAKRKRKASELDELPLSDLLNLARLSSSEIALAYVAEMLMSRKAAVEMHFGVRFEYRLHKEPLYSTANLLTSEA</sequence>
<comment type="caution">
    <text evidence="1">The sequence shown here is derived from an EMBL/GenBank/DDBJ whole genome shotgun (WGS) entry which is preliminary data.</text>
</comment>
<accession>A0A4Z1KUC1</accession>
<dbReference type="Proteomes" id="UP000297280">
    <property type="component" value="Unassembled WGS sequence"/>
</dbReference>
<evidence type="ECO:0000313" key="2">
    <source>
        <dbReference type="Proteomes" id="UP000297280"/>
    </source>
</evidence>
<evidence type="ECO:0000313" key="1">
    <source>
        <dbReference type="EMBL" id="TGO88132.1"/>
    </source>
</evidence>
<reference evidence="1 2" key="1">
    <citation type="submission" date="2017-12" db="EMBL/GenBank/DDBJ databases">
        <title>Comparative genomics of Botrytis spp.</title>
        <authorList>
            <person name="Valero-Jimenez C.A."/>
            <person name="Tapia P."/>
            <person name="Veloso J."/>
            <person name="Silva-Moreno E."/>
            <person name="Staats M."/>
            <person name="Valdes J.H."/>
            <person name="Van Kan J.A.L."/>
        </authorList>
    </citation>
    <scope>NUCLEOTIDE SEQUENCE [LARGE SCALE GENOMIC DNA]</scope>
    <source>
        <strain evidence="1 2">MUCL3349</strain>
    </source>
</reference>
<name>A0A4Z1KUC1_9HELO</name>
<organism evidence="1 2">
    <name type="scientific">Botrytis porri</name>
    <dbReference type="NCBI Taxonomy" id="87229"/>
    <lineage>
        <taxon>Eukaryota</taxon>
        <taxon>Fungi</taxon>
        <taxon>Dikarya</taxon>
        <taxon>Ascomycota</taxon>
        <taxon>Pezizomycotina</taxon>
        <taxon>Leotiomycetes</taxon>
        <taxon>Helotiales</taxon>
        <taxon>Sclerotiniaceae</taxon>
        <taxon>Botrytis</taxon>
    </lineage>
</organism>
<proteinExistence type="predicted"/>
<dbReference type="EMBL" id="PQXO01000181">
    <property type="protein sequence ID" value="TGO88132.1"/>
    <property type="molecule type" value="Genomic_DNA"/>
</dbReference>
<protein>
    <submittedName>
        <fullName evidence="1">Uncharacterized protein</fullName>
    </submittedName>
</protein>